<feature type="signal peptide" evidence="1">
    <location>
        <begin position="1"/>
        <end position="26"/>
    </location>
</feature>
<keyword evidence="3" id="KW-1185">Reference proteome</keyword>
<dbReference type="EMBL" id="KB644408">
    <property type="protein sequence ID" value="EPS25339.1"/>
    <property type="molecule type" value="Genomic_DNA"/>
</dbReference>
<dbReference type="AlphaFoldDB" id="S7Z5H0"/>
<proteinExistence type="predicted"/>
<evidence type="ECO:0000313" key="2">
    <source>
        <dbReference type="EMBL" id="EPS25339.1"/>
    </source>
</evidence>
<evidence type="ECO:0000313" key="3">
    <source>
        <dbReference type="Proteomes" id="UP000019376"/>
    </source>
</evidence>
<evidence type="ECO:0000256" key="1">
    <source>
        <dbReference type="SAM" id="SignalP"/>
    </source>
</evidence>
<sequence length="122" mass="13698">MNWEKAGKVVVLGTLFLLSVLEETEPRNCATLHLLQRAIGAVSTKENVRSKALGCSRTPPISCRPDFFCLRDLFDILGLLFSSFNASETLDLFRSLQIHSLPPLPQTSLLYFRCRQSISDEP</sequence>
<feature type="chain" id="PRO_5004547062" evidence="1">
    <location>
        <begin position="27"/>
        <end position="122"/>
    </location>
</feature>
<gene>
    <name evidence="2" type="ORF">PDE_00272</name>
</gene>
<organism evidence="2 3">
    <name type="scientific">Penicillium oxalicum (strain 114-2 / CGMCC 5302)</name>
    <name type="common">Penicillium decumbens</name>
    <dbReference type="NCBI Taxonomy" id="933388"/>
    <lineage>
        <taxon>Eukaryota</taxon>
        <taxon>Fungi</taxon>
        <taxon>Dikarya</taxon>
        <taxon>Ascomycota</taxon>
        <taxon>Pezizomycotina</taxon>
        <taxon>Eurotiomycetes</taxon>
        <taxon>Eurotiomycetidae</taxon>
        <taxon>Eurotiales</taxon>
        <taxon>Aspergillaceae</taxon>
        <taxon>Penicillium</taxon>
    </lineage>
</organism>
<dbReference type="Proteomes" id="UP000019376">
    <property type="component" value="Unassembled WGS sequence"/>
</dbReference>
<dbReference type="HOGENOM" id="CLU_2027515_0_0_1"/>
<reference evidence="2 3" key="1">
    <citation type="journal article" date="2013" name="PLoS ONE">
        <title>Genomic and secretomic analyses reveal unique features of the lignocellulolytic enzyme system of Penicillium decumbens.</title>
        <authorList>
            <person name="Liu G."/>
            <person name="Zhang L."/>
            <person name="Wei X."/>
            <person name="Zou G."/>
            <person name="Qin Y."/>
            <person name="Ma L."/>
            <person name="Li J."/>
            <person name="Zheng H."/>
            <person name="Wang S."/>
            <person name="Wang C."/>
            <person name="Xun L."/>
            <person name="Zhao G.-P."/>
            <person name="Zhou Z."/>
            <person name="Qu Y."/>
        </authorList>
    </citation>
    <scope>NUCLEOTIDE SEQUENCE [LARGE SCALE GENOMIC DNA]</scope>
    <source>
        <strain evidence="3">114-2 / CGMCC 5302</strain>
    </source>
</reference>
<keyword evidence="1" id="KW-0732">Signal</keyword>
<accession>S7Z5H0</accession>
<name>S7Z5H0_PENO1</name>
<protein>
    <submittedName>
        <fullName evidence="2">Uncharacterized protein</fullName>
    </submittedName>
</protein>